<dbReference type="Gene3D" id="1.25.40.20">
    <property type="entry name" value="Ankyrin repeat-containing domain"/>
    <property type="match status" value="1"/>
</dbReference>
<comment type="caution">
    <text evidence="9">The sequence shown here is derived from an EMBL/GenBank/DDBJ whole genome shotgun (WGS) entry which is preliminary data.</text>
</comment>
<feature type="transmembrane region" description="Helical" evidence="7">
    <location>
        <begin position="394"/>
        <end position="413"/>
    </location>
</feature>
<evidence type="ECO:0000256" key="1">
    <source>
        <dbReference type="ARBA" id="ARBA00004141"/>
    </source>
</evidence>
<feature type="transmembrane region" description="Helical" evidence="7">
    <location>
        <begin position="526"/>
        <end position="544"/>
    </location>
</feature>
<reference evidence="9" key="1">
    <citation type="submission" date="2020-01" db="EMBL/GenBank/DDBJ databases">
        <title>Identification and distribution of gene clusters putatively required for synthesis of sphingolipid metabolism inhibitors in phylogenetically diverse species of the filamentous fungus Fusarium.</title>
        <authorList>
            <person name="Kim H.-S."/>
            <person name="Busman M."/>
            <person name="Brown D.W."/>
            <person name="Divon H."/>
            <person name="Uhlig S."/>
            <person name="Proctor R.H."/>
        </authorList>
    </citation>
    <scope>NUCLEOTIDE SEQUENCE</scope>
    <source>
        <strain evidence="9">NRRL 53441</strain>
    </source>
</reference>
<comment type="subcellular location">
    <subcellularLocation>
        <location evidence="1">Membrane</location>
        <topology evidence="1">Multi-pass membrane protein</topology>
    </subcellularLocation>
</comment>
<feature type="transmembrane region" description="Helical" evidence="7">
    <location>
        <begin position="556"/>
        <end position="581"/>
    </location>
</feature>
<feature type="transmembrane region" description="Helical" evidence="7">
    <location>
        <begin position="495"/>
        <end position="519"/>
    </location>
</feature>
<feature type="transmembrane region" description="Helical" evidence="7">
    <location>
        <begin position="425"/>
        <end position="442"/>
    </location>
</feature>
<keyword evidence="10" id="KW-1185">Reference proteome</keyword>
<feature type="transmembrane region" description="Helical" evidence="7">
    <location>
        <begin position="593"/>
        <end position="613"/>
    </location>
</feature>
<dbReference type="InterPro" id="IPR011701">
    <property type="entry name" value="MFS"/>
</dbReference>
<dbReference type="AlphaFoldDB" id="A0A8H4JQ69"/>
<dbReference type="GO" id="GO:0005886">
    <property type="term" value="C:plasma membrane"/>
    <property type="evidence" value="ECO:0007669"/>
    <property type="project" value="TreeGrafter"/>
</dbReference>
<keyword evidence="5" id="KW-0325">Glycoprotein</keyword>
<proteinExistence type="predicted"/>
<keyword evidence="4 7" id="KW-0472">Membrane</keyword>
<dbReference type="EMBL" id="JAADJG010000823">
    <property type="protein sequence ID" value="KAF4436026.1"/>
    <property type="molecule type" value="Genomic_DNA"/>
</dbReference>
<keyword evidence="6" id="KW-0040">ANK repeat</keyword>
<name>A0A8H4JQ69_9HYPO</name>
<dbReference type="InterPro" id="IPR020846">
    <property type="entry name" value="MFS_dom"/>
</dbReference>
<dbReference type="PANTHER" id="PTHR23501:SF195">
    <property type="entry name" value="PEP5"/>
    <property type="match status" value="1"/>
</dbReference>
<evidence type="ECO:0000256" key="7">
    <source>
        <dbReference type="SAM" id="Phobius"/>
    </source>
</evidence>
<feature type="repeat" description="ANK" evidence="6">
    <location>
        <begin position="125"/>
        <end position="157"/>
    </location>
</feature>
<dbReference type="InterPro" id="IPR036259">
    <property type="entry name" value="MFS_trans_sf"/>
</dbReference>
<dbReference type="PANTHER" id="PTHR23501">
    <property type="entry name" value="MAJOR FACILITATOR SUPERFAMILY"/>
    <property type="match status" value="1"/>
</dbReference>
<dbReference type="InterPro" id="IPR005829">
    <property type="entry name" value="Sugar_transporter_CS"/>
</dbReference>
<evidence type="ECO:0000256" key="5">
    <source>
        <dbReference type="ARBA" id="ARBA00023180"/>
    </source>
</evidence>
<dbReference type="PROSITE" id="PS00216">
    <property type="entry name" value="SUGAR_TRANSPORT_1"/>
    <property type="match status" value="1"/>
</dbReference>
<sequence>MMRILLDSGADPNRENYWGTTEFSWAILKRRLASRNKEIKLLEARVSLLLDHSTDVNFSGRTWGSKGEKADGPPLIYAAKVGWEWAVKVLLERGADCNATGSPVNHGPLVPPIERAICNWRARLRGESALIYAARQGSCSIVRLLLLHGADTRAKDESGKTALMLAMEEGFEDIQDLLRNPEKVFKRPVLTRKASHVVVAINLVYFAHAANIVGAGSLTRDIAAAVGDTRDSVWYTQVVVIFTTVLGIPVSQAADLWGRKVFLVVLTTFGFVGSIVIAHAHSSSTAIAGFAIVGISYGAQPLLHTILSEVVARKWRPWAQGSVHIAAALGAIVGLLVGGAVTRNENYGGFRTYWYMVAGIYVFATVSCHLLYNPPPRTLQLGLSIPEKLGCLDLMGYAIITPALVLFCMSMAWLQNPYPWADGHVLVTFIVGLFLVLALIAYETLIKKDGMFHHHLFQHRNFALALGCIFIEGIVFLCANNYFSFQVSIFFSKDSFITGAHYTIAFIALAVSSIIGGLWCSRNKSVRLPTIVSFSFFMIFNILMATVSKSTTEAQIWAFPIFLGFGLGICLPALVTAAHFAAPPELIAISSGLMISARSLGGSVGIAVFNAIFSHQFSSNLAPKIADAVLPLGFPEKELRQLIPALVHNNETALHEIHGVSPEIIKAGVDGLLEANRVGFRGVWLMTACLSLVGVL</sequence>
<dbReference type="GO" id="GO:0022857">
    <property type="term" value="F:transmembrane transporter activity"/>
    <property type="evidence" value="ECO:0007669"/>
    <property type="project" value="InterPro"/>
</dbReference>
<accession>A0A8H4JQ69</accession>
<evidence type="ECO:0000256" key="3">
    <source>
        <dbReference type="ARBA" id="ARBA00022989"/>
    </source>
</evidence>
<feature type="non-terminal residue" evidence="9">
    <location>
        <position position="1"/>
    </location>
</feature>
<dbReference type="InterPro" id="IPR036770">
    <property type="entry name" value="Ankyrin_rpt-contain_sf"/>
</dbReference>
<keyword evidence="3 7" id="KW-1133">Transmembrane helix</keyword>
<dbReference type="PROSITE" id="PS50850">
    <property type="entry name" value="MFS"/>
    <property type="match status" value="1"/>
</dbReference>
<feature type="domain" description="Major facilitator superfamily (MFS) profile" evidence="8">
    <location>
        <begin position="197"/>
        <end position="696"/>
    </location>
</feature>
<evidence type="ECO:0000256" key="2">
    <source>
        <dbReference type="ARBA" id="ARBA00022692"/>
    </source>
</evidence>
<dbReference type="Pfam" id="PF12796">
    <property type="entry name" value="Ank_2"/>
    <property type="match status" value="1"/>
</dbReference>
<gene>
    <name evidence="9" type="ORF">F53441_13339</name>
</gene>
<dbReference type="SUPFAM" id="SSF48403">
    <property type="entry name" value="Ankyrin repeat"/>
    <property type="match status" value="1"/>
</dbReference>
<dbReference type="OrthoDB" id="2587356at2759"/>
<feature type="transmembrane region" description="Helical" evidence="7">
    <location>
        <begin position="323"/>
        <end position="341"/>
    </location>
</feature>
<organism evidence="9 10">
    <name type="scientific">Fusarium austroafricanum</name>
    <dbReference type="NCBI Taxonomy" id="2364996"/>
    <lineage>
        <taxon>Eukaryota</taxon>
        <taxon>Fungi</taxon>
        <taxon>Dikarya</taxon>
        <taxon>Ascomycota</taxon>
        <taxon>Pezizomycotina</taxon>
        <taxon>Sordariomycetes</taxon>
        <taxon>Hypocreomycetidae</taxon>
        <taxon>Hypocreales</taxon>
        <taxon>Nectriaceae</taxon>
        <taxon>Fusarium</taxon>
        <taxon>Fusarium concolor species complex</taxon>
    </lineage>
</organism>
<dbReference type="SUPFAM" id="SSF103473">
    <property type="entry name" value="MFS general substrate transporter"/>
    <property type="match status" value="1"/>
</dbReference>
<keyword evidence="2 7" id="KW-0812">Transmembrane</keyword>
<feature type="transmembrane region" description="Helical" evidence="7">
    <location>
        <begin position="234"/>
        <end position="254"/>
    </location>
</feature>
<protein>
    <recommendedName>
        <fullName evidence="8">Major facilitator superfamily (MFS) profile domain-containing protein</fullName>
    </recommendedName>
</protein>
<feature type="transmembrane region" description="Helical" evidence="7">
    <location>
        <begin position="353"/>
        <end position="373"/>
    </location>
</feature>
<feature type="transmembrane region" description="Helical" evidence="7">
    <location>
        <begin position="261"/>
        <end position="280"/>
    </location>
</feature>
<evidence type="ECO:0000256" key="6">
    <source>
        <dbReference type="PROSITE-ProRule" id="PRU00023"/>
    </source>
</evidence>
<feature type="transmembrane region" description="Helical" evidence="7">
    <location>
        <begin position="286"/>
        <end position="311"/>
    </location>
</feature>
<dbReference type="Gene3D" id="1.20.1250.20">
    <property type="entry name" value="MFS general substrate transporter like domains"/>
    <property type="match status" value="2"/>
</dbReference>
<evidence type="ECO:0000256" key="4">
    <source>
        <dbReference type="ARBA" id="ARBA00023136"/>
    </source>
</evidence>
<dbReference type="SMART" id="SM00248">
    <property type="entry name" value="ANK"/>
    <property type="match status" value="3"/>
</dbReference>
<dbReference type="PROSITE" id="PS50297">
    <property type="entry name" value="ANK_REP_REGION"/>
    <property type="match status" value="1"/>
</dbReference>
<evidence type="ECO:0000313" key="10">
    <source>
        <dbReference type="Proteomes" id="UP000605986"/>
    </source>
</evidence>
<dbReference type="Proteomes" id="UP000605986">
    <property type="component" value="Unassembled WGS sequence"/>
</dbReference>
<dbReference type="PROSITE" id="PS50088">
    <property type="entry name" value="ANK_REPEAT"/>
    <property type="match status" value="1"/>
</dbReference>
<feature type="transmembrane region" description="Helical" evidence="7">
    <location>
        <begin position="194"/>
        <end position="214"/>
    </location>
</feature>
<feature type="transmembrane region" description="Helical" evidence="7">
    <location>
        <begin position="462"/>
        <end position="483"/>
    </location>
</feature>
<dbReference type="InterPro" id="IPR002110">
    <property type="entry name" value="Ankyrin_rpt"/>
</dbReference>
<dbReference type="Pfam" id="PF07690">
    <property type="entry name" value="MFS_1"/>
    <property type="match status" value="1"/>
</dbReference>
<evidence type="ECO:0000259" key="8">
    <source>
        <dbReference type="PROSITE" id="PS50850"/>
    </source>
</evidence>
<evidence type="ECO:0000313" key="9">
    <source>
        <dbReference type="EMBL" id="KAF4436026.1"/>
    </source>
</evidence>